<name>A0AC61NFP5_9BACT</name>
<gene>
    <name evidence="1" type="primary">mtaB</name>
    <name evidence="1" type="ORF">K4L44_00890</name>
</gene>
<evidence type="ECO:0000313" key="2">
    <source>
        <dbReference type="Proteomes" id="UP000826212"/>
    </source>
</evidence>
<dbReference type="EMBL" id="CP081303">
    <property type="protein sequence ID" value="QZE14455.1"/>
    <property type="molecule type" value="Genomic_DNA"/>
</dbReference>
<proteinExistence type="predicted"/>
<keyword evidence="2" id="KW-1185">Reference proteome</keyword>
<accession>A0AC61NFP5</accession>
<reference evidence="1" key="1">
    <citation type="submission" date="2021-08" db="EMBL/GenBank/DDBJ databases">
        <title>Novel anaerobic bacterium isolated from sea squirt in East Sea, Republic of Korea.</title>
        <authorList>
            <person name="Nguyen T.H."/>
            <person name="Li Z."/>
            <person name="Lee Y.-J."/>
            <person name="Ko J."/>
            <person name="Kim S.-G."/>
        </authorList>
    </citation>
    <scope>NUCLEOTIDE SEQUENCE</scope>
    <source>
        <strain evidence="1">KCTC 25031</strain>
    </source>
</reference>
<protein>
    <submittedName>
        <fullName evidence="1">tRNA (N(6)-L-threonylcarbamoyladenosine(37)-C(2))-methylthiotransferase MtaB</fullName>
    </submittedName>
</protein>
<organism evidence="1 2">
    <name type="scientific">Halosquirtibacter laminarini</name>
    <dbReference type="NCBI Taxonomy" id="3374600"/>
    <lineage>
        <taxon>Bacteria</taxon>
        <taxon>Pseudomonadati</taxon>
        <taxon>Bacteroidota</taxon>
        <taxon>Bacteroidia</taxon>
        <taxon>Marinilabiliales</taxon>
        <taxon>Prolixibacteraceae</taxon>
        <taxon>Halosquirtibacter</taxon>
    </lineage>
</organism>
<evidence type="ECO:0000313" key="1">
    <source>
        <dbReference type="EMBL" id="QZE14455.1"/>
    </source>
</evidence>
<sequence>MGTEYIMNYSDKRVAFTTLGCKLNFSETSTIARSFKELGFARVDFKELADVYVINTCSVTDAADKKSRHLIKQAEKQNPAAFIVVIGCYAQLKPDEIIQIPGVDLVLGANDKFNITKYLENLQKHEKGVTSTCQFKEIESFNHAYSFGDRTRTFLKVQDGCNYFCSYCTIPLARGKSRNPSIESLVGEAREIASKGTKEIILTGVNIGDFGKSTGEKFIDLIKALDGVDGIERIRISSIEPNLLTDEVIEFAAVSNKIAPHFHIPLQAGNNVVLELMKRKYKREVFESRVLKIKSLMPHAFIGVDVIAGMSGETEEYFADALQFITNLPISQLHVFPYSERSNTKAIDIDGKVPVSVRKERAKHLQMISERFLKMFYQENVGLESNVIFEEQRDKTTMVGWSDNYVKVEMPYDAKLVNCSSHVLMTGVNEKGHMTCQLLN</sequence>
<dbReference type="Proteomes" id="UP000826212">
    <property type="component" value="Chromosome"/>
</dbReference>